<comment type="subunit">
    <text evidence="10">Adaptor protein complex 2 (AP-2) is a heterotetramer composed of two large adaptins (alpha-type subunit AP2A1 or AP2A2 and beta-type subunit AP2B1), a medium adaptin (mu-type subunit AP2M1) and a small adaptin (sigma-type subunit AP2S1).</text>
</comment>
<dbReference type="Proteomes" id="UP001155660">
    <property type="component" value="Chromosome A3"/>
</dbReference>
<keyword evidence="7 10" id="KW-0653">Protein transport</keyword>
<dbReference type="FunFam" id="1.25.10.10:FF:000020">
    <property type="entry name" value="AP-2 complex subunit alpha"/>
    <property type="match status" value="1"/>
</dbReference>
<dbReference type="PANTHER" id="PTHR22780">
    <property type="entry name" value="ADAPTIN, ALPHA/GAMMA/EPSILON"/>
    <property type="match status" value="1"/>
</dbReference>
<evidence type="ECO:0000256" key="6">
    <source>
        <dbReference type="ARBA" id="ARBA00022583"/>
    </source>
</evidence>
<feature type="region of interest" description="Disordered" evidence="11">
    <location>
        <begin position="624"/>
        <end position="659"/>
    </location>
</feature>
<dbReference type="GO" id="GO:0006886">
    <property type="term" value="P:intracellular protein transport"/>
    <property type="evidence" value="ECO:0007669"/>
    <property type="project" value="InterPro"/>
</dbReference>
<proteinExistence type="inferred from homology"/>
<name>A0A9R0A112_CYPCA</name>
<evidence type="ECO:0000256" key="5">
    <source>
        <dbReference type="ARBA" id="ARBA00022475"/>
    </source>
</evidence>
<dbReference type="Pfam" id="PF01602">
    <property type="entry name" value="Adaptin_N"/>
    <property type="match status" value="1"/>
</dbReference>
<dbReference type="Pfam" id="PF02883">
    <property type="entry name" value="Alpha_adaptinC2"/>
    <property type="match status" value="1"/>
</dbReference>
<comment type="function">
    <text evidence="10">Component of the adaptor protein complex 2 (AP-2). Adaptor protein complexes function in protein transport via transport vesicles in different membrane traffic pathways. Adaptor protein complexes are vesicle coat components and appear to be involved in cargo selection and vesicle formation. AP-2 is involved in clathrin-dependent endocytosis in which cargo proteins are incorporated into vesicles surrounded by clathrin (clathrin-coated vesicles, CCVs) which are destined for fusion with the early endosome. The clathrin lattice serves as a mechanical scaffold but is itself unable to bind directly to membrane components. Clathrin-associated adaptor protein (AP) complexes which can bind directly to both the clathrin lattice and to the lipid and protein components of membranes are considered to be the major clathrin adaptors contributing the CCV formation. AP-2 also serves as a cargo receptor to selectively sort the membrane proteins involved in receptor-mediated endocytosis. AP-2 seems to play a role in the recycling of synaptic vesicle membranes from the presynaptic surface. AP-2 recognizes Y-X-X-[FILMV] (Y-X-X-Phi) and [ED]-X-X-X-L-[LI] endocytosis signal motifs within the cytosolic tails of transmembrane cargo molecules. AP-2 may also play a role in maintaining normal post-endocytic trafficking through the ARF6-regulated, non-clathrin pathway. The AP-2 alpha subunit binds polyphosphoinositide-containing lipids, positioning AP-2 on the membrane. The AP-2 alpha subunit acts via its C-terminal appendage domain as a scaffolding platform for endocytic accessory proteins. The AP-2 alpha and AP-2 sigma subunits are thought to contribute to the recognition of the [ED]-X-X-X-L-[LI] motif.</text>
</comment>
<dbReference type="SMR" id="A0A9R0A112"/>
<dbReference type="InterPro" id="IPR008152">
    <property type="entry name" value="Clathrin_a/b/g-adaptin_app_Ig"/>
</dbReference>
<dbReference type="RefSeq" id="XP_042580086.1">
    <property type="nucleotide sequence ID" value="XM_042724152.1"/>
</dbReference>
<dbReference type="InterPro" id="IPR003164">
    <property type="entry name" value="Clathrin_a-adaptin_app_sub_C"/>
</dbReference>
<keyword evidence="6 10" id="KW-0254">Endocytosis</keyword>
<feature type="domain" description="Clathrin adaptor alpha/beta/gamma-adaptin appendage Ig-like subdomain" evidence="12">
    <location>
        <begin position="701"/>
        <end position="814"/>
    </location>
</feature>
<evidence type="ECO:0000256" key="3">
    <source>
        <dbReference type="ARBA" id="ARBA00006613"/>
    </source>
</evidence>
<dbReference type="InterPro" id="IPR002553">
    <property type="entry name" value="Clathrin/coatomer_adapt-like_N"/>
</dbReference>
<dbReference type="FunFam" id="3.30.310.10:FF:000004">
    <property type="entry name" value="AP-2 complex subunit alpha"/>
    <property type="match status" value="1"/>
</dbReference>
<evidence type="ECO:0000256" key="8">
    <source>
        <dbReference type="ARBA" id="ARBA00023136"/>
    </source>
</evidence>
<dbReference type="GO" id="GO:0030122">
    <property type="term" value="C:AP-2 adaptor complex"/>
    <property type="evidence" value="ECO:0007669"/>
    <property type="project" value="UniProtKB-ARBA"/>
</dbReference>
<dbReference type="FunFam" id="2.60.40.1230:FF:000003">
    <property type="entry name" value="AP-2 complex subunit alpha"/>
    <property type="match status" value="1"/>
</dbReference>
<dbReference type="GO" id="GO:0006897">
    <property type="term" value="P:endocytosis"/>
    <property type="evidence" value="ECO:0007669"/>
    <property type="project" value="UniProtKB-KW"/>
</dbReference>
<evidence type="ECO:0000256" key="4">
    <source>
        <dbReference type="ARBA" id="ARBA00022448"/>
    </source>
</evidence>
<sequence>MPAVSKGDGMRGLAVFISDIRNCKSKEAEIKRINKELANIRSKFKGDKALDGYSKKKYVCKLLFIFLLGHDIDFGHMEAVNLLSSNKYTEKQIGYLFISVLVNSNSELIRLINNAIKNDLSSRNPTFMCLALHCIANVGSREMAEAFAGEIPRILVAGDTMDSVKQSAALCLLRLYKTSPDLVLMGEWTSRVVHLLNDQHMGVVTAAISLITCLSQKNPDEFKTCVSLAVSRLSRIVSSASTDLQDYTYYFVPAPWLSCKLLRLLQCYPPPEDGAVKGRLVECLETILNKAQEPPKSKKVQHSNAKNAILFEAISLIIHYDSEPNLLVRACNQLGQFLQHRETNLRYLALESMCTLASSEFSHEAVKTHIETVINALKTERDVSVRQRAADLLYAMCDRSNAKQIVAEMLSYLETADYSIREEMVLKVAILAEKYAVDYSWYVDTILNLIRIAGDYVSEEVWYRVIQIVINRDDVQGYAAKTVFEALQAPACHENMVKVGGYILGEFGNLIAGDPRSSPLVQFNLLHSKFHLCSVPTRALLLSAYIKFINLFPETKSTIQEVLRSDSQIRNSDVELQQRAVEYLKLSSIASTDVLATVLEEMPPFPERESSILAKLKKKKGPGAVSVNELEEGKREGGELNGGGERGDNSAIAASNASTPSPSADLLGLRTGPPVTAAAPSAGSLLVDVFSEAGVNDDGFLRFVCKNNGVLFENQLLQIGIKSEYRQNLGRMYLFYGNKTSVQFITFTTTVTCPGELQSQLNVQAKPVEPLIEGGAQVQQVINIECLTDFSDAPLLNIKFRYGGALQNLTLKLPVTINKFFQPTEMASHDFFQRWKQLSLPQQEAQKIFKANHAMDTEVLKAKLLGLGMALLENVDPNPENFVCAGVIQTKAQQVGSLLRLEPNAQAQMYRLTVRSSKDTVSKRLCELLAEQF</sequence>
<protein>
    <recommendedName>
        <fullName evidence="10">AP-2 complex subunit alpha</fullName>
    </recommendedName>
</protein>
<dbReference type="CTD" id="160"/>
<evidence type="ECO:0000256" key="1">
    <source>
        <dbReference type="ARBA" id="ARBA00004236"/>
    </source>
</evidence>
<gene>
    <name evidence="13" type="primary">ap2a1</name>
</gene>
<keyword evidence="4 10" id="KW-0813">Transport</keyword>
<evidence type="ECO:0000256" key="7">
    <source>
        <dbReference type="ARBA" id="ARBA00022927"/>
    </source>
</evidence>
<keyword evidence="5" id="KW-1003">Cell membrane</keyword>
<reference evidence="13" key="1">
    <citation type="submission" date="2025-08" db="UniProtKB">
        <authorList>
            <consortium name="RefSeq"/>
        </authorList>
    </citation>
    <scope>IDENTIFICATION</scope>
    <source>
        <tissue evidence="13">Muscle</tissue>
    </source>
</reference>
<evidence type="ECO:0000256" key="9">
    <source>
        <dbReference type="ARBA" id="ARBA00023176"/>
    </source>
</evidence>
<dbReference type="SMART" id="SM00809">
    <property type="entry name" value="Alpha_adaptinC2"/>
    <property type="match status" value="1"/>
</dbReference>
<dbReference type="InterPro" id="IPR050840">
    <property type="entry name" value="Adaptor_Complx_Large_Subunit"/>
</dbReference>
<evidence type="ECO:0000256" key="2">
    <source>
        <dbReference type="ARBA" id="ARBA00004277"/>
    </source>
</evidence>
<evidence type="ECO:0000259" key="12">
    <source>
        <dbReference type="SMART" id="SM00809"/>
    </source>
</evidence>
<evidence type="ECO:0000256" key="10">
    <source>
        <dbReference type="PIRNR" id="PIRNR037091"/>
    </source>
</evidence>
<evidence type="ECO:0000313" key="13">
    <source>
        <dbReference type="RefSeq" id="XP_042580086.1"/>
    </source>
</evidence>
<dbReference type="Pfam" id="PF02296">
    <property type="entry name" value="Alpha_adaptin_C"/>
    <property type="match status" value="1"/>
</dbReference>
<comment type="similarity">
    <text evidence="3 10">Belongs to the adaptor complexes large subunit family.</text>
</comment>
<dbReference type="GeneID" id="109058724"/>
<dbReference type="PIRSF" id="PIRSF037091">
    <property type="entry name" value="AP2_complex_alpha"/>
    <property type="match status" value="1"/>
</dbReference>
<comment type="subcellular location">
    <subcellularLocation>
        <location evidence="1">Cell membrane</location>
    </subcellularLocation>
    <subcellularLocation>
        <location evidence="2">Membrane</location>
        <location evidence="2">Coated pit</location>
        <topology evidence="2">Peripheral membrane protein</topology>
        <orientation evidence="2">Cytoplasmic side</orientation>
    </subcellularLocation>
</comment>
<keyword evidence="9 10" id="KW-0168">Coated pit</keyword>
<keyword evidence="8 10" id="KW-0472">Membrane</keyword>
<feature type="compositionally biased region" description="Low complexity" evidence="11">
    <location>
        <begin position="649"/>
        <end position="659"/>
    </location>
</feature>
<dbReference type="InterPro" id="IPR017104">
    <property type="entry name" value="AP2_complex_asu"/>
</dbReference>
<evidence type="ECO:0000256" key="11">
    <source>
        <dbReference type="SAM" id="MobiDB-lite"/>
    </source>
</evidence>
<organism evidence="13">
    <name type="scientific">Cyprinus carpio</name>
    <name type="common">Common carp</name>
    <dbReference type="NCBI Taxonomy" id="7962"/>
    <lineage>
        <taxon>Eukaryota</taxon>
        <taxon>Metazoa</taxon>
        <taxon>Chordata</taxon>
        <taxon>Craniata</taxon>
        <taxon>Vertebrata</taxon>
        <taxon>Euteleostomi</taxon>
        <taxon>Actinopterygii</taxon>
        <taxon>Neopterygii</taxon>
        <taxon>Teleostei</taxon>
        <taxon>Ostariophysi</taxon>
        <taxon>Cypriniformes</taxon>
        <taxon>Cyprinidae</taxon>
        <taxon>Cyprininae</taxon>
        <taxon>Cyprinus</taxon>
    </lineage>
</organism>
<dbReference type="AlphaFoldDB" id="A0A9R0A112"/>
<accession>A0A9R0A112</accession>